<comment type="catalytic activity">
    <reaction evidence="7">
        <text>L-cysteinyl-[prolipoprotein] + a 1,2-diacyl-sn-glycero-3-phospho-(1'-sn-glycerol) = an S-1,2-diacyl-sn-glyceryl-L-cysteinyl-[prolipoprotein] + sn-glycerol 1-phosphate + H(+)</text>
        <dbReference type="Rhea" id="RHEA:56712"/>
        <dbReference type="Rhea" id="RHEA-COMP:14679"/>
        <dbReference type="Rhea" id="RHEA-COMP:14680"/>
        <dbReference type="ChEBI" id="CHEBI:15378"/>
        <dbReference type="ChEBI" id="CHEBI:29950"/>
        <dbReference type="ChEBI" id="CHEBI:57685"/>
        <dbReference type="ChEBI" id="CHEBI:64716"/>
        <dbReference type="ChEBI" id="CHEBI:140658"/>
        <dbReference type="EC" id="2.5.1.145"/>
    </reaction>
</comment>
<feature type="transmembrane region" description="Helical" evidence="7">
    <location>
        <begin position="197"/>
        <end position="214"/>
    </location>
</feature>
<gene>
    <name evidence="7 8" type="primary">lgt</name>
    <name evidence="8" type="ORF">HMPREF0381_2449</name>
</gene>
<dbReference type="AlphaFoldDB" id="E6LR64"/>
<comment type="function">
    <text evidence="7">Catalyzes the transfer of the diacylglyceryl group from phosphatidylglycerol to the sulfhydryl group of the N-terminal cysteine of a prolipoprotein, the first step in the formation of mature lipoproteins.</text>
</comment>
<feature type="transmembrane region" description="Helical" evidence="7">
    <location>
        <begin position="255"/>
        <end position="276"/>
    </location>
</feature>
<keyword evidence="6 7" id="KW-0472">Membrane</keyword>
<dbReference type="HAMAP" id="MF_01147">
    <property type="entry name" value="Lgt"/>
    <property type="match status" value="1"/>
</dbReference>
<evidence type="ECO:0000256" key="1">
    <source>
        <dbReference type="ARBA" id="ARBA00007150"/>
    </source>
</evidence>
<evidence type="ECO:0000256" key="6">
    <source>
        <dbReference type="ARBA" id="ARBA00023136"/>
    </source>
</evidence>
<keyword evidence="8" id="KW-0328">Glycosyltransferase</keyword>
<evidence type="ECO:0000256" key="2">
    <source>
        <dbReference type="ARBA" id="ARBA00022475"/>
    </source>
</evidence>
<keyword evidence="8" id="KW-0449">Lipoprotein</keyword>
<dbReference type="PROSITE" id="PS01311">
    <property type="entry name" value="LGT"/>
    <property type="match status" value="1"/>
</dbReference>
<evidence type="ECO:0000256" key="7">
    <source>
        <dbReference type="HAMAP-Rule" id="MF_01147"/>
    </source>
</evidence>
<feature type="transmembrane region" description="Helical" evidence="7">
    <location>
        <begin position="57"/>
        <end position="80"/>
    </location>
</feature>
<evidence type="ECO:0000256" key="3">
    <source>
        <dbReference type="ARBA" id="ARBA00022679"/>
    </source>
</evidence>
<reference evidence="8 9" key="1">
    <citation type="submission" date="2010-12" db="EMBL/GenBank/DDBJ databases">
        <authorList>
            <person name="Muzny D."/>
            <person name="Qin X."/>
            <person name="Deng J."/>
            <person name="Jiang H."/>
            <person name="Liu Y."/>
            <person name="Qu J."/>
            <person name="Song X.-Z."/>
            <person name="Zhang L."/>
            <person name="Thornton R."/>
            <person name="Coyle M."/>
            <person name="Francisco L."/>
            <person name="Jackson L."/>
            <person name="Javaid M."/>
            <person name="Korchina V."/>
            <person name="Kovar C."/>
            <person name="Mata R."/>
            <person name="Mathew T."/>
            <person name="Ngo R."/>
            <person name="Nguyen L."/>
            <person name="Nguyen N."/>
            <person name="Okwuonu G."/>
            <person name="Ongeri F."/>
            <person name="Pham C."/>
            <person name="Simmons D."/>
            <person name="Wilczek-Boney K."/>
            <person name="Hale W."/>
            <person name="Jakkamsetti A."/>
            <person name="Pham P."/>
            <person name="Ruth R."/>
            <person name="San Lucas F."/>
            <person name="Warren J."/>
            <person name="Zhang J."/>
            <person name="Zhao Z."/>
            <person name="Zhou C."/>
            <person name="Zhu D."/>
            <person name="Lee S."/>
            <person name="Bess C."/>
            <person name="Blankenburg K."/>
            <person name="Forbes L."/>
            <person name="Fu Q."/>
            <person name="Gubbala S."/>
            <person name="Hirani K."/>
            <person name="Jayaseelan J.C."/>
            <person name="Lara F."/>
            <person name="Munidasa M."/>
            <person name="Palculict T."/>
            <person name="Patil S."/>
            <person name="Pu L.-L."/>
            <person name="Saada N."/>
            <person name="Tang L."/>
            <person name="Weissenberger G."/>
            <person name="Zhu Y."/>
            <person name="Hemphill L."/>
            <person name="Shang Y."/>
            <person name="Youmans B."/>
            <person name="Ayvaz T."/>
            <person name="Ross M."/>
            <person name="Santibanez J."/>
            <person name="Aqrawi P."/>
            <person name="Gross S."/>
            <person name="Joshi V."/>
            <person name="Fowler G."/>
            <person name="Nazareth L."/>
            <person name="Reid J."/>
            <person name="Worley K."/>
            <person name="Petrosino J."/>
            <person name="Highlander S."/>
            <person name="Gibbs R."/>
        </authorList>
    </citation>
    <scope>NUCLEOTIDE SEQUENCE [LARGE SCALE GENOMIC DNA]</scope>
    <source>
        <strain evidence="8 9">DSM 3986</strain>
    </source>
</reference>
<accession>E6LR64</accession>
<evidence type="ECO:0000256" key="5">
    <source>
        <dbReference type="ARBA" id="ARBA00022989"/>
    </source>
</evidence>
<comment type="pathway">
    <text evidence="7">Protein modification; lipoprotein biosynthesis (diacylglyceryl transfer).</text>
</comment>
<protein>
    <recommendedName>
        <fullName evidence="7">Phosphatidylglycerol--prolipoprotein diacylglyceryl transferase</fullName>
        <ecNumber evidence="7">2.5.1.145</ecNumber>
    </recommendedName>
</protein>
<feature type="transmembrane region" description="Helical" evidence="7">
    <location>
        <begin position="100"/>
        <end position="117"/>
    </location>
</feature>
<dbReference type="eggNOG" id="COG0682">
    <property type="taxonomic scope" value="Bacteria"/>
</dbReference>
<feature type="transmembrane region" description="Helical" evidence="7">
    <location>
        <begin position="124"/>
        <end position="142"/>
    </location>
</feature>
<comment type="subcellular location">
    <subcellularLocation>
        <location evidence="7">Cell membrane</location>
        <topology evidence="7">Multi-pass membrane protein</topology>
    </subcellularLocation>
</comment>
<name>E6LR64_9FIRM</name>
<dbReference type="GO" id="GO:0005886">
    <property type="term" value="C:plasma membrane"/>
    <property type="evidence" value="ECO:0007669"/>
    <property type="project" value="UniProtKB-SubCell"/>
</dbReference>
<proteinExistence type="inferred from homology"/>
<evidence type="ECO:0000256" key="4">
    <source>
        <dbReference type="ARBA" id="ARBA00022692"/>
    </source>
</evidence>
<dbReference type="NCBIfam" id="TIGR00544">
    <property type="entry name" value="lgt"/>
    <property type="match status" value="1"/>
</dbReference>
<dbReference type="PANTHER" id="PTHR30589:SF0">
    <property type="entry name" value="PHOSPHATIDYLGLYCEROL--PROLIPOPROTEIN DIACYLGLYCERYL TRANSFERASE"/>
    <property type="match status" value="1"/>
</dbReference>
<dbReference type="RefSeq" id="WP_008752210.1">
    <property type="nucleotide sequence ID" value="NZ_GL622296.1"/>
</dbReference>
<dbReference type="UniPathway" id="UPA00664"/>
<dbReference type="PANTHER" id="PTHR30589">
    <property type="entry name" value="PROLIPOPROTEIN DIACYLGLYCERYL TRANSFERASE"/>
    <property type="match status" value="1"/>
</dbReference>
<keyword evidence="5 7" id="KW-1133">Transmembrane helix</keyword>
<comment type="caution">
    <text evidence="8">The sequence shown here is derived from an EMBL/GenBank/DDBJ whole genome shotgun (WGS) entry which is preliminary data.</text>
</comment>
<dbReference type="InterPro" id="IPR001640">
    <property type="entry name" value="Lgt"/>
</dbReference>
<organism evidence="8 9">
    <name type="scientific">Lachnoanaerobaculum saburreum DSM 3986</name>
    <dbReference type="NCBI Taxonomy" id="887325"/>
    <lineage>
        <taxon>Bacteria</taxon>
        <taxon>Bacillati</taxon>
        <taxon>Bacillota</taxon>
        <taxon>Clostridia</taxon>
        <taxon>Lachnospirales</taxon>
        <taxon>Lachnospiraceae</taxon>
        <taxon>Lachnoanaerobaculum</taxon>
    </lineage>
</organism>
<feature type="transmembrane region" description="Helical" evidence="7">
    <location>
        <begin position="226"/>
        <end position="243"/>
    </location>
</feature>
<dbReference type="EMBL" id="AEPW01000095">
    <property type="protein sequence ID" value="EFU75656.1"/>
    <property type="molecule type" value="Genomic_DNA"/>
</dbReference>
<dbReference type="HOGENOM" id="CLU_013386_1_2_9"/>
<evidence type="ECO:0000313" key="9">
    <source>
        <dbReference type="Proteomes" id="UP000003434"/>
    </source>
</evidence>
<feature type="transmembrane region" description="Helical" evidence="7">
    <location>
        <begin position="26"/>
        <end position="45"/>
    </location>
</feature>
<evidence type="ECO:0000313" key="8">
    <source>
        <dbReference type="EMBL" id="EFU75656.1"/>
    </source>
</evidence>
<dbReference type="GO" id="GO:0008961">
    <property type="term" value="F:phosphatidylglycerol-prolipoprotein diacylglyceryl transferase activity"/>
    <property type="evidence" value="ECO:0007669"/>
    <property type="project" value="UniProtKB-UniRule"/>
</dbReference>
<feature type="binding site" evidence="7">
    <location>
        <position position="143"/>
    </location>
    <ligand>
        <name>a 1,2-diacyl-sn-glycero-3-phospho-(1'-sn-glycerol)</name>
        <dbReference type="ChEBI" id="CHEBI:64716"/>
    </ligand>
</feature>
<dbReference type="Pfam" id="PF01790">
    <property type="entry name" value="LGT"/>
    <property type="match status" value="1"/>
</dbReference>
<sequence>MDVSFPHLGIYIKHLVNHIDIFGFRIAFYGIIIALGMLAGINLACADAKRRGQNPEVYLDFAMYAIIFSIIGARTYYVIFEWDMYKNDLLQIFNLRGGGLAIYGGVIAAVITLIVFTKIKKQSFFSMADSGVLGLILGQIIGRWGNFFNAEAFGGYTDSLFALRYRLDIVGTGMLNNDVLNHVMETDGVKYIQVHPTFLYESCWNLALLIFMLWYRKRKKFDGEVFFIYLGGYGLGRMIIEGLRTDSLLLPHTNIAVSQLLAGICFVVSIICVIIGRKRVKNATE</sequence>
<dbReference type="Proteomes" id="UP000003434">
    <property type="component" value="Unassembled WGS sequence"/>
</dbReference>
<keyword evidence="4 7" id="KW-0812">Transmembrane</keyword>
<dbReference type="EC" id="2.5.1.145" evidence="7"/>
<keyword evidence="3 7" id="KW-0808">Transferase</keyword>
<comment type="similarity">
    <text evidence="1 7">Belongs to the Lgt family.</text>
</comment>
<dbReference type="GO" id="GO:0042158">
    <property type="term" value="P:lipoprotein biosynthetic process"/>
    <property type="evidence" value="ECO:0007669"/>
    <property type="project" value="UniProtKB-UniRule"/>
</dbReference>
<keyword evidence="2 7" id="KW-1003">Cell membrane</keyword>